<organism evidence="1">
    <name type="scientific">viral metagenome</name>
    <dbReference type="NCBI Taxonomy" id="1070528"/>
    <lineage>
        <taxon>unclassified sequences</taxon>
        <taxon>metagenomes</taxon>
        <taxon>organismal metagenomes</taxon>
    </lineage>
</organism>
<protein>
    <submittedName>
        <fullName evidence="1">Uncharacterized protein</fullName>
    </submittedName>
</protein>
<evidence type="ECO:0000313" key="1">
    <source>
        <dbReference type="EMBL" id="QJA52985.1"/>
    </source>
</evidence>
<proteinExistence type="predicted"/>
<dbReference type="AlphaFoldDB" id="A0A6H2A0F0"/>
<dbReference type="EMBL" id="MT144384">
    <property type="protein sequence ID" value="QJA52985.1"/>
    <property type="molecule type" value="Genomic_DNA"/>
</dbReference>
<gene>
    <name evidence="1" type="ORF">TM448A03131_0004</name>
    <name evidence="2" type="ORF">TM448B01528_0006</name>
</gene>
<sequence>MKAKELRLKAHRYAKEVGLNKAQEKRAYQVLKQMYKEATKEERKKMGL</sequence>
<name>A0A6H2A0F0_9ZZZZ</name>
<accession>A0A6H2A0F0</accession>
<dbReference type="EMBL" id="MT144777">
    <property type="protein sequence ID" value="QJH99243.1"/>
    <property type="molecule type" value="Genomic_DNA"/>
</dbReference>
<reference evidence="1" key="1">
    <citation type="submission" date="2020-03" db="EMBL/GenBank/DDBJ databases">
        <title>The deep terrestrial virosphere.</title>
        <authorList>
            <person name="Holmfeldt K."/>
            <person name="Nilsson E."/>
            <person name="Simone D."/>
            <person name="Lopez-Fernandez M."/>
            <person name="Wu X."/>
            <person name="de Brujin I."/>
            <person name="Lundin D."/>
            <person name="Andersson A."/>
            <person name="Bertilsson S."/>
            <person name="Dopson M."/>
        </authorList>
    </citation>
    <scope>NUCLEOTIDE SEQUENCE</scope>
    <source>
        <strain evidence="1">TM448A03131</strain>
        <strain evidence="2">TM448B01528</strain>
    </source>
</reference>
<evidence type="ECO:0000313" key="2">
    <source>
        <dbReference type="EMBL" id="QJH99243.1"/>
    </source>
</evidence>